<dbReference type="NCBIfam" id="TIGR00231">
    <property type="entry name" value="small_GTP"/>
    <property type="match status" value="1"/>
</dbReference>
<feature type="binding site" evidence="3">
    <location>
        <position position="60"/>
    </location>
    <ligand>
        <name>GTP</name>
        <dbReference type="ChEBI" id="CHEBI:37565"/>
    </ligand>
</feature>
<name>L8Y7Z4_TUPCH</name>
<reference evidence="7" key="2">
    <citation type="journal article" date="2013" name="Nat. Commun.">
        <title>Genome of the Chinese tree shrew.</title>
        <authorList>
            <person name="Fan Y."/>
            <person name="Huang Z.Y."/>
            <person name="Cao C.C."/>
            <person name="Chen C.S."/>
            <person name="Chen Y.X."/>
            <person name="Fan D.D."/>
            <person name="He J."/>
            <person name="Hou H.L."/>
            <person name="Hu L."/>
            <person name="Hu X.T."/>
            <person name="Jiang X.T."/>
            <person name="Lai R."/>
            <person name="Lang Y.S."/>
            <person name="Liang B."/>
            <person name="Liao S.G."/>
            <person name="Mu D."/>
            <person name="Ma Y.Y."/>
            <person name="Niu Y.Y."/>
            <person name="Sun X.Q."/>
            <person name="Xia J.Q."/>
            <person name="Xiao J."/>
            <person name="Xiong Z.Q."/>
            <person name="Xu L."/>
            <person name="Yang L."/>
            <person name="Zhang Y."/>
            <person name="Zhao W."/>
            <person name="Zhao X.D."/>
            <person name="Zheng Y.T."/>
            <person name="Zhou J.M."/>
            <person name="Zhu Y.B."/>
            <person name="Zhang G.J."/>
            <person name="Wang J."/>
            <person name="Yao Y.G."/>
        </authorList>
    </citation>
    <scope>NUCLEOTIDE SEQUENCE [LARGE SCALE GENOMIC DNA]</scope>
</reference>
<evidence type="ECO:0000256" key="1">
    <source>
        <dbReference type="ARBA" id="ARBA00022741"/>
    </source>
</evidence>
<dbReference type="InterPro" id="IPR006689">
    <property type="entry name" value="Small_GTPase_ARF/SAR"/>
</dbReference>
<dbReference type="InterPro" id="IPR005225">
    <property type="entry name" value="Small_GTP-bd"/>
</dbReference>
<dbReference type="CDD" id="cd04162">
    <property type="entry name" value="Arl9_Arfrp2_like"/>
    <property type="match status" value="1"/>
</dbReference>
<dbReference type="Proteomes" id="UP000011518">
    <property type="component" value="Unassembled WGS sequence"/>
</dbReference>
<dbReference type="PANTHER" id="PTHR46724">
    <property type="entry name" value="ADP-RIBOSYLATION FACTOR-LIKE PROTEIN 9-RELATED"/>
    <property type="match status" value="1"/>
</dbReference>
<dbReference type="InterPro" id="IPR027417">
    <property type="entry name" value="P-loop_NTPase"/>
</dbReference>
<dbReference type="InterPro" id="IPR053254">
    <property type="entry name" value="Arf-like_GTPase"/>
</dbReference>
<evidence type="ECO:0000256" key="3">
    <source>
        <dbReference type="PIRSR" id="PIRSR606689-1"/>
    </source>
</evidence>
<gene>
    <name evidence="6" type="ORF">TREES_T100016535</name>
</gene>
<sequence>MLQGKNKQILVLGLDGAGKTSVLHSLASNRVQHSVAPTHGFNAVCISTEDSQMEFLEIGGSEPFRSYWEMYLPRGLLLVFVVDSADHDRLPEAKKYLHQLIEANPILPLVVFANKQDLEAAYHITDIHEALALSEVGNDRKMFLFGTQVTETGSEIPSIMQDAKDLIAQLAAEAQPTAKKANRSLRPLARRADRARQELPTRMKDQDFSYSSALSELTDGQETTEISTCSDVFQRPLVLQILNMRNELRGSEEESESSGKTDGQDRRAERPCDPHEPFPPYEPQKAGAPHKSRKPYQPGLPGEPNEADEAKVLSGAVVLTSPSLITRAPPRPPLVSLRATVLTRGTPMGNRHPDERVASAPSSPPPATRCPASAAVLRSRTVVTAALCLAVPPLPPYSI</sequence>
<feature type="binding site" evidence="4">
    <location>
        <position position="38"/>
    </location>
    <ligand>
        <name>Mg(2+)</name>
        <dbReference type="ChEBI" id="CHEBI:18420"/>
    </ligand>
</feature>
<keyword evidence="4" id="KW-0460">Magnesium</keyword>
<evidence type="ECO:0000256" key="4">
    <source>
        <dbReference type="PIRSR" id="PIRSR606689-2"/>
    </source>
</evidence>
<organism evidence="6 7">
    <name type="scientific">Tupaia chinensis</name>
    <name type="common">Chinese tree shrew</name>
    <name type="synonym">Tupaia belangeri chinensis</name>
    <dbReference type="NCBI Taxonomy" id="246437"/>
    <lineage>
        <taxon>Eukaryota</taxon>
        <taxon>Metazoa</taxon>
        <taxon>Chordata</taxon>
        <taxon>Craniata</taxon>
        <taxon>Vertebrata</taxon>
        <taxon>Euteleostomi</taxon>
        <taxon>Mammalia</taxon>
        <taxon>Eutheria</taxon>
        <taxon>Euarchontoglires</taxon>
        <taxon>Scandentia</taxon>
        <taxon>Tupaiidae</taxon>
        <taxon>Tupaia</taxon>
    </lineage>
</organism>
<dbReference type="PROSITE" id="PS51417">
    <property type="entry name" value="ARF"/>
    <property type="match status" value="1"/>
</dbReference>
<keyword evidence="7" id="KW-1185">Reference proteome</keyword>
<dbReference type="GO" id="GO:0046872">
    <property type="term" value="F:metal ion binding"/>
    <property type="evidence" value="ECO:0007669"/>
    <property type="project" value="UniProtKB-KW"/>
</dbReference>
<accession>L8Y7Z4</accession>
<feature type="binding site" evidence="3">
    <location>
        <begin position="13"/>
        <end position="20"/>
    </location>
    <ligand>
        <name>GTP</name>
        <dbReference type="ChEBI" id="CHEBI:37565"/>
    </ligand>
</feature>
<feature type="compositionally biased region" description="Basic and acidic residues" evidence="5">
    <location>
        <begin position="190"/>
        <end position="207"/>
    </location>
</feature>
<dbReference type="STRING" id="246437.L8Y7Z4"/>
<dbReference type="SUPFAM" id="SSF52540">
    <property type="entry name" value="P-loop containing nucleoside triphosphate hydrolases"/>
    <property type="match status" value="1"/>
</dbReference>
<keyword evidence="2 3" id="KW-0342">GTP-binding</keyword>
<dbReference type="Gene3D" id="3.40.50.300">
    <property type="entry name" value="P-loop containing nucleotide triphosphate hydrolases"/>
    <property type="match status" value="1"/>
</dbReference>
<dbReference type="GO" id="GO:0005525">
    <property type="term" value="F:GTP binding"/>
    <property type="evidence" value="ECO:0007669"/>
    <property type="project" value="UniProtKB-KW"/>
</dbReference>
<feature type="region of interest" description="Disordered" evidence="5">
    <location>
        <begin position="175"/>
        <end position="207"/>
    </location>
</feature>
<proteinExistence type="predicted"/>
<feature type="binding site" evidence="3">
    <location>
        <begin position="114"/>
        <end position="117"/>
    </location>
    <ligand>
        <name>GTP</name>
        <dbReference type="ChEBI" id="CHEBI:37565"/>
    </ligand>
</feature>
<dbReference type="eggNOG" id="KOG0070">
    <property type="taxonomic scope" value="Eukaryota"/>
</dbReference>
<dbReference type="SMART" id="SM00177">
    <property type="entry name" value="ARF"/>
    <property type="match status" value="1"/>
</dbReference>
<feature type="binding site" evidence="4">
    <location>
        <position position="20"/>
    </location>
    <ligand>
        <name>Mg(2+)</name>
        <dbReference type="ChEBI" id="CHEBI:18420"/>
    </ligand>
</feature>
<dbReference type="Pfam" id="PF00025">
    <property type="entry name" value="Arf"/>
    <property type="match status" value="1"/>
</dbReference>
<feature type="compositionally biased region" description="Basic and acidic residues" evidence="5">
    <location>
        <begin position="248"/>
        <end position="276"/>
    </location>
</feature>
<feature type="region of interest" description="Disordered" evidence="5">
    <location>
        <begin position="344"/>
        <end position="369"/>
    </location>
</feature>
<dbReference type="SMART" id="SM00178">
    <property type="entry name" value="SAR"/>
    <property type="match status" value="1"/>
</dbReference>
<reference evidence="7" key="1">
    <citation type="submission" date="2012-07" db="EMBL/GenBank/DDBJ databases">
        <title>Genome of the Chinese tree shrew, a rising model animal genetically related to primates.</title>
        <authorList>
            <person name="Zhang G."/>
            <person name="Fan Y."/>
            <person name="Yao Y."/>
            <person name="Huang Z."/>
        </authorList>
    </citation>
    <scope>NUCLEOTIDE SEQUENCE [LARGE SCALE GENOMIC DNA]</scope>
</reference>
<keyword evidence="4" id="KW-0479">Metal-binding</keyword>
<dbReference type="PANTHER" id="PTHR46724:SF2">
    <property type="entry name" value="ADP-RIBOSYLATION FACTOR-LIKE PROTEIN 9"/>
    <property type="match status" value="1"/>
</dbReference>
<evidence type="ECO:0000313" key="7">
    <source>
        <dbReference type="Proteomes" id="UP000011518"/>
    </source>
</evidence>
<dbReference type="PRINTS" id="PR00328">
    <property type="entry name" value="SAR1GTPBP"/>
</dbReference>
<evidence type="ECO:0000256" key="5">
    <source>
        <dbReference type="SAM" id="MobiDB-lite"/>
    </source>
</evidence>
<keyword evidence="1 3" id="KW-0547">Nucleotide-binding</keyword>
<evidence type="ECO:0000256" key="2">
    <source>
        <dbReference type="ARBA" id="ARBA00023134"/>
    </source>
</evidence>
<dbReference type="GO" id="GO:0003924">
    <property type="term" value="F:GTPase activity"/>
    <property type="evidence" value="ECO:0007669"/>
    <property type="project" value="InterPro"/>
</dbReference>
<dbReference type="InParanoid" id="L8Y7Z4"/>
<dbReference type="AlphaFoldDB" id="L8Y7Z4"/>
<evidence type="ECO:0000313" key="6">
    <source>
        <dbReference type="EMBL" id="ELV11090.1"/>
    </source>
</evidence>
<dbReference type="EMBL" id="KB365788">
    <property type="protein sequence ID" value="ELV11090.1"/>
    <property type="molecule type" value="Genomic_DNA"/>
</dbReference>
<feature type="region of interest" description="Disordered" evidence="5">
    <location>
        <begin position="248"/>
        <end position="307"/>
    </location>
</feature>
<protein>
    <submittedName>
        <fullName evidence="6">ADP-ribosylation factor-like protein 9</fullName>
    </submittedName>
</protein>